<dbReference type="EMBL" id="CM004483">
    <property type="protein sequence ID" value="OCT60258.1"/>
    <property type="molecule type" value="Genomic_DNA"/>
</dbReference>
<organism evidence="1 2">
    <name type="scientific">Xenopus laevis</name>
    <name type="common">African clawed frog</name>
    <dbReference type="NCBI Taxonomy" id="8355"/>
    <lineage>
        <taxon>Eukaryota</taxon>
        <taxon>Metazoa</taxon>
        <taxon>Chordata</taxon>
        <taxon>Craniata</taxon>
        <taxon>Vertebrata</taxon>
        <taxon>Euteleostomi</taxon>
        <taxon>Amphibia</taxon>
        <taxon>Batrachia</taxon>
        <taxon>Anura</taxon>
        <taxon>Pipoidea</taxon>
        <taxon>Pipidae</taxon>
        <taxon>Xenopodinae</taxon>
        <taxon>Xenopus</taxon>
        <taxon>Xenopus</taxon>
    </lineage>
</organism>
<proteinExistence type="predicted"/>
<sequence length="90" mass="10645">MGTYLWVLHELIPTRWHGIPRRVTYLMGTYLWLLHKLGNLPVGIDYQAWALICGYCMNWYLPVSIHNQAWAFTCGYDINYYLPVGMEYQA</sequence>
<evidence type="ECO:0000313" key="1">
    <source>
        <dbReference type="EMBL" id="OCT60258.1"/>
    </source>
</evidence>
<dbReference type="AlphaFoldDB" id="A0A974H0F5"/>
<accession>A0A974H0F5</accession>
<gene>
    <name evidence="1" type="ORF">XELAEV_18046274mg</name>
</gene>
<protein>
    <submittedName>
        <fullName evidence="1">Uncharacterized protein</fullName>
    </submittedName>
</protein>
<dbReference type="Proteomes" id="UP000694892">
    <property type="component" value="Chromosome 9_10S"/>
</dbReference>
<reference evidence="2" key="1">
    <citation type="journal article" date="2016" name="Nature">
        <title>Genome evolution in the allotetraploid frog Xenopus laevis.</title>
        <authorList>
            <person name="Session A.M."/>
            <person name="Uno Y."/>
            <person name="Kwon T."/>
            <person name="Chapman J.A."/>
            <person name="Toyoda A."/>
            <person name="Takahashi S."/>
            <person name="Fukui A."/>
            <person name="Hikosaka A."/>
            <person name="Suzuki A."/>
            <person name="Kondo M."/>
            <person name="van Heeringen S.J."/>
            <person name="Quigley I."/>
            <person name="Heinz S."/>
            <person name="Ogino H."/>
            <person name="Ochi H."/>
            <person name="Hellsten U."/>
            <person name="Lyons J.B."/>
            <person name="Simakov O."/>
            <person name="Putnam N."/>
            <person name="Stites J."/>
            <person name="Kuroki Y."/>
            <person name="Tanaka T."/>
            <person name="Michiue T."/>
            <person name="Watanabe M."/>
            <person name="Bogdanovic O."/>
            <person name="Lister R."/>
            <person name="Georgiou G."/>
            <person name="Paranjpe S.S."/>
            <person name="van Kruijsbergen I."/>
            <person name="Shu S."/>
            <person name="Carlson J."/>
            <person name="Kinoshita T."/>
            <person name="Ohta Y."/>
            <person name="Mawaribuchi S."/>
            <person name="Jenkins J."/>
            <person name="Grimwood J."/>
            <person name="Schmutz J."/>
            <person name="Mitros T."/>
            <person name="Mozaffari S.V."/>
            <person name="Suzuki Y."/>
            <person name="Haramoto Y."/>
            <person name="Yamamoto T.S."/>
            <person name="Takagi C."/>
            <person name="Heald R."/>
            <person name="Miller K."/>
            <person name="Haudenschild C."/>
            <person name="Kitzman J."/>
            <person name="Nakayama T."/>
            <person name="Izutsu Y."/>
            <person name="Robert J."/>
            <person name="Fortriede J."/>
            <person name="Burns K."/>
            <person name="Lotay V."/>
            <person name="Karimi K."/>
            <person name="Yasuoka Y."/>
            <person name="Dichmann D.S."/>
            <person name="Flajnik M.F."/>
            <person name="Houston D.W."/>
            <person name="Shendure J."/>
            <person name="DuPasquier L."/>
            <person name="Vize P.D."/>
            <person name="Zorn A.M."/>
            <person name="Ito M."/>
            <person name="Marcotte E.M."/>
            <person name="Wallingford J.B."/>
            <person name="Ito Y."/>
            <person name="Asashima M."/>
            <person name="Ueno N."/>
            <person name="Matsuda Y."/>
            <person name="Veenstra G.J."/>
            <person name="Fujiyama A."/>
            <person name="Harland R.M."/>
            <person name="Taira M."/>
            <person name="Rokhsar D.S."/>
        </authorList>
    </citation>
    <scope>NUCLEOTIDE SEQUENCE [LARGE SCALE GENOMIC DNA]</scope>
    <source>
        <strain evidence="2">J</strain>
    </source>
</reference>
<evidence type="ECO:0000313" key="2">
    <source>
        <dbReference type="Proteomes" id="UP000694892"/>
    </source>
</evidence>
<name>A0A974H0F5_XENLA</name>